<gene>
    <name evidence="1" type="ORF">ACFOPH_06030</name>
</gene>
<organism evidence="1 2">
    <name type="scientific">Massilia haematophila</name>
    <dbReference type="NCBI Taxonomy" id="457923"/>
    <lineage>
        <taxon>Bacteria</taxon>
        <taxon>Pseudomonadati</taxon>
        <taxon>Pseudomonadota</taxon>
        <taxon>Betaproteobacteria</taxon>
        <taxon>Burkholderiales</taxon>
        <taxon>Oxalobacteraceae</taxon>
        <taxon>Telluria group</taxon>
        <taxon>Massilia</taxon>
    </lineage>
</organism>
<evidence type="ECO:0000313" key="2">
    <source>
        <dbReference type="Proteomes" id="UP001595665"/>
    </source>
</evidence>
<accession>A0ABV7PIS7</accession>
<evidence type="ECO:0000313" key="1">
    <source>
        <dbReference type="EMBL" id="MFC3457802.1"/>
    </source>
</evidence>
<proteinExistence type="predicted"/>
<dbReference type="RefSeq" id="WP_379734164.1">
    <property type="nucleotide sequence ID" value="NZ_JBHRVV010000001.1"/>
</dbReference>
<dbReference type="Proteomes" id="UP001595665">
    <property type="component" value="Unassembled WGS sequence"/>
</dbReference>
<comment type="caution">
    <text evidence="1">The sequence shown here is derived from an EMBL/GenBank/DDBJ whole genome shotgun (WGS) entry which is preliminary data.</text>
</comment>
<keyword evidence="2" id="KW-1185">Reference proteome</keyword>
<reference evidence="2" key="1">
    <citation type="journal article" date="2019" name="Int. J. Syst. Evol. Microbiol.">
        <title>The Global Catalogue of Microorganisms (GCM) 10K type strain sequencing project: providing services to taxonomists for standard genome sequencing and annotation.</title>
        <authorList>
            <consortium name="The Broad Institute Genomics Platform"/>
            <consortium name="The Broad Institute Genome Sequencing Center for Infectious Disease"/>
            <person name="Wu L."/>
            <person name="Ma J."/>
        </authorList>
    </citation>
    <scope>NUCLEOTIDE SEQUENCE [LARGE SCALE GENOMIC DNA]</scope>
    <source>
        <strain evidence="2">CCM 7480</strain>
    </source>
</reference>
<dbReference type="EMBL" id="JBHRVV010000001">
    <property type="protein sequence ID" value="MFC3457802.1"/>
    <property type="molecule type" value="Genomic_DNA"/>
</dbReference>
<sequence length="64" mass="7008">MLDRPMDRFVTVYGPDDGNGCTSTGACLSSQAPDARHAIKQFRQFGSTFKHEGLHTAGMAIFFL</sequence>
<protein>
    <submittedName>
        <fullName evidence="1">Uncharacterized protein</fullName>
    </submittedName>
</protein>
<name>A0ABV7PIS7_9BURK</name>